<gene>
    <name evidence="1" type="ORF">PSTG_06592</name>
</gene>
<keyword evidence="2" id="KW-1185">Reference proteome</keyword>
<name>A0A0L0VLT6_9BASI</name>
<evidence type="ECO:0000313" key="2">
    <source>
        <dbReference type="Proteomes" id="UP000054564"/>
    </source>
</evidence>
<dbReference type="AlphaFoldDB" id="A0A0L0VLT6"/>
<sequence>MATEILALALFNKLAIPLPTNLPRIFGRLQPRFFTFTNDVNPVATASKPVTPASFRAMFSYAVKAILICSAVQLAGALVLSPRSETPSQLLDVVLAKRFTWGAAASGSASASASVSAQAMVQGWSSAADSASQCQSVFEANASVDVAFAAVASFASRLNEVNAQYGQCACGGASATDAAVQFQAVIIKLLQSWQIILQLGQQQYGADWNARFKPVFQSSSSAFITIKNTCGSLHIDLAATLQQAQCDLQSFLNVGLDLKALFGFNFRLGGFIH</sequence>
<protein>
    <submittedName>
        <fullName evidence="1">Uncharacterized protein</fullName>
    </submittedName>
</protein>
<dbReference type="Proteomes" id="UP000054564">
    <property type="component" value="Unassembled WGS sequence"/>
</dbReference>
<organism evidence="1 2">
    <name type="scientific">Puccinia striiformis f. sp. tritici PST-78</name>
    <dbReference type="NCBI Taxonomy" id="1165861"/>
    <lineage>
        <taxon>Eukaryota</taxon>
        <taxon>Fungi</taxon>
        <taxon>Dikarya</taxon>
        <taxon>Basidiomycota</taxon>
        <taxon>Pucciniomycotina</taxon>
        <taxon>Pucciniomycetes</taxon>
        <taxon>Pucciniales</taxon>
        <taxon>Pucciniaceae</taxon>
        <taxon>Puccinia</taxon>
    </lineage>
</organism>
<reference evidence="2" key="1">
    <citation type="submission" date="2014-03" db="EMBL/GenBank/DDBJ databases">
        <title>The Genome Sequence of Puccinia striiformis f. sp. tritici PST-78.</title>
        <authorList>
            <consortium name="The Broad Institute Genome Sequencing Platform"/>
            <person name="Cuomo C."/>
            <person name="Hulbert S."/>
            <person name="Chen X."/>
            <person name="Walker B."/>
            <person name="Young S.K."/>
            <person name="Zeng Q."/>
            <person name="Gargeya S."/>
            <person name="Fitzgerald M."/>
            <person name="Haas B."/>
            <person name="Abouelleil A."/>
            <person name="Alvarado L."/>
            <person name="Arachchi H.M."/>
            <person name="Berlin A.M."/>
            <person name="Chapman S.B."/>
            <person name="Goldberg J."/>
            <person name="Griggs A."/>
            <person name="Gujja S."/>
            <person name="Hansen M."/>
            <person name="Howarth C."/>
            <person name="Imamovic A."/>
            <person name="Larimer J."/>
            <person name="McCowan C."/>
            <person name="Montmayeur A."/>
            <person name="Murphy C."/>
            <person name="Neiman D."/>
            <person name="Pearson M."/>
            <person name="Priest M."/>
            <person name="Roberts A."/>
            <person name="Saif S."/>
            <person name="Shea T."/>
            <person name="Sisk P."/>
            <person name="Sykes S."/>
            <person name="Wortman J."/>
            <person name="Nusbaum C."/>
            <person name="Birren B."/>
        </authorList>
    </citation>
    <scope>NUCLEOTIDE SEQUENCE [LARGE SCALE GENOMIC DNA]</scope>
    <source>
        <strain evidence="2">race PST-78</strain>
    </source>
</reference>
<dbReference type="EMBL" id="AJIL01000039">
    <property type="protein sequence ID" value="KNF00182.1"/>
    <property type="molecule type" value="Genomic_DNA"/>
</dbReference>
<comment type="caution">
    <text evidence="1">The sequence shown here is derived from an EMBL/GenBank/DDBJ whole genome shotgun (WGS) entry which is preliminary data.</text>
</comment>
<evidence type="ECO:0000313" key="1">
    <source>
        <dbReference type="EMBL" id="KNF00182.1"/>
    </source>
</evidence>
<proteinExistence type="predicted"/>
<accession>A0A0L0VLT6</accession>